<organism evidence="1 2">
    <name type="scientific">Caldicoprobacter faecalis</name>
    <dbReference type="NCBI Taxonomy" id="937334"/>
    <lineage>
        <taxon>Bacteria</taxon>
        <taxon>Bacillati</taxon>
        <taxon>Bacillota</taxon>
        <taxon>Clostridia</taxon>
        <taxon>Caldicoprobacterales</taxon>
        <taxon>Caldicoprobacteraceae</taxon>
        <taxon>Caldicoprobacter</taxon>
    </lineage>
</organism>
<gene>
    <name evidence="1" type="ORF">SAMN05444406_10817</name>
</gene>
<keyword evidence="2" id="KW-1185">Reference proteome</keyword>
<protein>
    <submittedName>
        <fullName evidence="1">Uncharacterized protein</fullName>
    </submittedName>
</protein>
<sequence>MMPYDKYKNLKEFITDIDDVGEIIFQYNGKEYSLDYDGEKINIAESYKQETEQTFNGIDDFINNFKLDGKPIKDIVTELEIIAH</sequence>
<proteinExistence type="predicted"/>
<dbReference type="Proteomes" id="UP000198577">
    <property type="component" value="Unassembled WGS sequence"/>
</dbReference>
<dbReference type="RefSeq" id="WP_025748526.1">
    <property type="nucleotide sequence ID" value="NZ_FOXR01000008.1"/>
</dbReference>
<name>A0A1I5UPZ3_9FIRM</name>
<dbReference type="EMBL" id="FOXR01000008">
    <property type="protein sequence ID" value="SFP97353.1"/>
    <property type="molecule type" value="Genomic_DNA"/>
</dbReference>
<reference evidence="1 2" key="1">
    <citation type="submission" date="2016-10" db="EMBL/GenBank/DDBJ databases">
        <authorList>
            <person name="de Groot N.N."/>
        </authorList>
    </citation>
    <scope>NUCLEOTIDE SEQUENCE [LARGE SCALE GENOMIC DNA]</scope>
    <source>
        <strain evidence="1 2">DSM 20678</strain>
    </source>
</reference>
<dbReference type="STRING" id="937334.SAMN05444406_10817"/>
<dbReference type="OrthoDB" id="2085172at2"/>
<evidence type="ECO:0000313" key="2">
    <source>
        <dbReference type="Proteomes" id="UP000198577"/>
    </source>
</evidence>
<evidence type="ECO:0000313" key="1">
    <source>
        <dbReference type="EMBL" id="SFP97353.1"/>
    </source>
</evidence>
<dbReference type="AlphaFoldDB" id="A0A1I5UPZ3"/>
<accession>A0A1I5UPZ3</accession>